<gene>
    <name evidence="2" type="ORF">AAIR29_13825</name>
</gene>
<feature type="region of interest" description="Disordered" evidence="1">
    <location>
        <begin position="35"/>
        <end position="66"/>
    </location>
</feature>
<proteinExistence type="predicted"/>
<dbReference type="EMBL" id="JBDGHN010000068">
    <property type="protein sequence ID" value="MEN2752702.1"/>
    <property type="molecule type" value="Genomic_DNA"/>
</dbReference>
<reference evidence="2 3" key="1">
    <citation type="submission" date="2024-05" db="EMBL/GenBank/DDBJ databases">
        <authorList>
            <person name="Kim H.-Y."/>
            <person name="Kim E."/>
            <person name="Cai Y."/>
            <person name="Yang S.-M."/>
            <person name="Lee W."/>
        </authorList>
    </citation>
    <scope>NUCLEOTIDE SEQUENCE [LARGE SCALE GENOMIC DNA]</scope>
    <source>
        <strain evidence="2 3">FBL11</strain>
    </source>
</reference>
<feature type="non-terminal residue" evidence="2">
    <location>
        <position position="1"/>
    </location>
</feature>
<name>A0ABU9XEG0_9GAMM</name>
<accession>A0ABU9XEG0</accession>
<feature type="non-terminal residue" evidence="2">
    <location>
        <position position="88"/>
    </location>
</feature>
<keyword evidence="2" id="KW-0378">Hydrolase</keyword>
<sequence length="88" mass="9619">ISAKDHPFIGFTATQGDVSDSVTILDTDHGGHIGYLRYRSASKQPDKVKSSSKQSKNNGKKTKTSKFDFNWIPETVSGFFHSSGIPSN</sequence>
<dbReference type="Proteomes" id="UP001461960">
    <property type="component" value="Unassembled WGS sequence"/>
</dbReference>
<evidence type="ECO:0000313" key="3">
    <source>
        <dbReference type="Proteomes" id="UP001461960"/>
    </source>
</evidence>
<evidence type="ECO:0000256" key="1">
    <source>
        <dbReference type="SAM" id="MobiDB-lite"/>
    </source>
</evidence>
<evidence type="ECO:0000313" key="2">
    <source>
        <dbReference type="EMBL" id="MEN2752702.1"/>
    </source>
</evidence>
<keyword evidence="3" id="KW-1185">Reference proteome</keyword>
<comment type="caution">
    <text evidence="2">The sequence shown here is derived from an EMBL/GenBank/DDBJ whole genome shotgun (WGS) entry which is preliminary data.</text>
</comment>
<organism evidence="2 3">
    <name type="scientific">Psychrobacter saeujeotis</name>
    <dbReference type="NCBI Taxonomy" id="3143436"/>
    <lineage>
        <taxon>Bacteria</taxon>
        <taxon>Pseudomonadati</taxon>
        <taxon>Pseudomonadota</taxon>
        <taxon>Gammaproteobacteria</taxon>
        <taxon>Moraxellales</taxon>
        <taxon>Moraxellaceae</taxon>
        <taxon>Psychrobacter</taxon>
    </lineage>
</organism>
<protein>
    <submittedName>
        <fullName evidence="2">Alpha/beta hydrolase</fullName>
    </submittedName>
</protein>
<dbReference type="GO" id="GO:0016787">
    <property type="term" value="F:hydrolase activity"/>
    <property type="evidence" value="ECO:0007669"/>
    <property type="project" value="UniProtKB-KW"/>
</dbReference>